<reference evidence="2 3" key="1">
    <citation type="submission" date="2024-01" db="EMBL/GenBank/DDBJ databases">
        <title>A draft genome for a cacao thread blight-causing isolate of Paramarasmius palmivorus.</title>
        <authorList>
            <person name="Baruah I.K."/>
            <person name="Bukari Y."/>
            <person name="Amoako-Attah I."/>
            <person name="Meinhardt L.W."/>
            <person name="Bailey B.A."/>
            <person name="Cohen S.P."/>
        </authorList>
    </citation>
    <scope>NUCLEOTIDE SEQUENCE [LARGE SCALE GENOMIC DNA]</scope>
    <source>
        <strain evidence="2 3">GH-12</strain>
    </source>
</reference>
<feature type="compositionally biased region" description="Polar residues" evidence="1">
    <location>
        <begin position="63"/>
        <end position="74"/>
    </location>
</feature>
<dbReference type="SUPFAM" id="SSF90257">
    <property type="entry name" value="Myosin rod fragments"/>
    <property type="match status" value="1"/>
</dbReference>
<feature type="compositionally biased region" description="Low complexity" evidence="1">
    <location>
        <begin position="75"/>
        <end position="88"/>
    </location>
</feature>
<dbReference type="Proteomes" id="UP001383192">
    <property type="component" value="Unassembled WGS sequence"/>
</dbReference>
<gene>
    <name evidence="2" type="ORF">VNI00_017074</name>
</gene>
<keyword evidence="3" id="KW-1185">Reference proteome</keyword>
<dbReference type="AlphaFoldDB" id="A0AAW0B718"/>
<feature type="compositionally biased region" description="Polar residues" evidence="1">
    <location>
        <begin position="31"/>
        <end position="44"/>
    </location>
</feature>
<dbReference type="EMBL" id="JAYKXP010000154">
    <property type="protein sequence ID" value="KAK7022039.1"/>
    <property type="molecule type" value="Genomic_DNA"/>
</dbReference>
<feature type="region of interest" description="Disordered" evidence="1">
    <location>
        <begin position="1"/>
        <end position="122"/>
    </location>
</feature>
<accession>A0AAW0B718</accession>
<proteinExistence type="predicted"/>
<sequence length="305" mass="33843">MLKRAAPDSSRPPSPPSQRWNHDVSVPVASLNGSAESGSSQEQKTPFGLIQRITMEDDLDTFNGPSNTPSNHGLSSSMNSTSPTTSVSQTMTLLERLHMDSGSYRASASPAPPSTFDKDPTAQLQKDLAEYGTITMILAGKIKGALDNGLTQTENLIREVDEKKDELIKLEEARQVLEADITRLKGERVKAGTELQATRRALASEREELRKLGMEKDKTKAQLRAERVAADEERQKLQALRTEKDNLEGELRGTRGQREKEQDELESMKREKQRVVQDIGDLRRRLGGLIAKDEPGEDVKPKLES</sequence>
<evidence type="ECO:0000313" key="3">
    <source>
        <dbReference type="Proteomes" id="UP001383192"/>
    </source>
</evidence>
<name>A0AAW0B718_9AGAR</name>
<comment type="caution">
    <text evidence="2">The sequence shown here is derived from an EMBL/GenBank/DDBJ whole genome shotgun (WGS) entry which is preliminary data.</text>
</comment>
<protein>
    <submittedName>
        <fullName evidence="2">Uncharacterized protein</fullName>
    </submittedName>
</protein>
<organism evidence="2 3">
    <name type="scientific">Paramarasmius palmivorus</name>
    <dbReference type="NCBI Taxonomy" id="297713"/>
    <lineage>
        <taxon>Eukaryota</taxon>
        <taxon>Fungi</taxon>
        <taxon>Dikarya</taxon>
        <taxon>Basidiomycota</taxon>
        <taxon>Agaricomycotina</taxon>
        <taxon>Agaricomycetes</taxon>
        <taxon>Agaricomycetidae</taxon>
        <taxon>Agaricales</taxon>
        <taxon>Marasmiineae</taxon>
        <taxon>Marasmiaceae</taxon>
        <taxon>Paramarasmius</taxon>
    </lineage>
</organism>
<evidence type="ECO:0000313" key="2">
    <source>
        <dbReference type="EMBL" id="KAK7022039.1"/>
    </source>
</evidence>
<evidence type="ECO:0000256" key="1">
    <source>
        <dbReference type="SAM" id="MobiDB-lite"/>
    </source>
</evidence>
<feature type="region of interest" description="Disordered" evidence="1">
    <location>
        <begin position="226"/>
        <end position="272"/>
    </location>
</feature>